<name>A0ABX1TFI6_9PROT</name>
<sequence>MQYDPSTRIKEFLDLCHEAAPQLGFDRAKLVCEFQERNLGSLQVAAKREGQLAEMACARQREFMANSIADAQRASAEMLRPGTPMDIAARYAEYLKQSWTKAIEESRAIGEEVGATQTNVSQILFNRANDFLDEINDLIAETKLTH</sequence>
<dbReference type="InterPro" id="IPR018968">
    <property type="entry name" value="Phasin"/>
</dbReference>
<evidence type="ECO:0000313" key="2">
    <source>
        <dbReference type="EMBL" id="NMQ07128.1"/>
    </source>
</evidence>
<evidence type="ECO:0000313" key="3">
    <source>
        <dbReference type="Proteomes" id="UP000886469"/>
    </source>
</evidence>
<feature type="domain" description="Phasin" evidence="1">
    <location>
        <begin position="33"/>
        <end position="124"/>
    </location>
</feature>
<dbReference type="Proteomes" id="UP000886469">
    <property type="component" value="Unassembled WGS sequence"/>
</dbReference>
<keyword evidence="3" id="KW-1185">Reference proteome</keyword>
<accession>A0ABX1TFI6</accession>
<dbReference type="Pfam" id="PF09361">
    <property type="entry name" value="Phasin_2"/>
    <property type="match status" value="1"/>
</dbReference>
<comment type="caution">
    <text evidence="2">The sequence shown here is derived from an EMBL/GenBank/DDBJ whole genome shotgun (WGS) entry which is preliminary data.</text>
</comment>
<evidence type="ECO:0000259" key="1">
    <source>
        <dbReference type="Pfam" id="PF09361"/>
    </source>
</evidence>
<reference evidence="2" key="1">
    <citation type="submission" date="2019-03" db="EMBL/GenBank/DDBJ databases">
        <title>Metabolic reconstructions from genomes of highly enriched 'Candidatus Accumulibacter' and 'Candidatus Competibacter' bioreactor populations.</title>
        <authorList>
            <person name="Annavajhala M.K."/>
            <person name="Welles L."/>
            <person name="Abbas B."/>
            <person name="Sorokin D."/>
            <person name="Park H."/>
            <person name="Van Loosdrecht M."/>
            <person name="Chandran K."/>
        </authorList>
    </citation>
    <scope>NUCLEOTIDE SEQUENCE</scope>
    <source>
        <strain evidence="2">SBR_L</strain>
    </source>
</reference>
<protein>
    <recommendedName>
        <fullName evidence="1">Phasin domain-containing protein</fullName>
    </recommendedName>
</protein>
<dbReference type="EMBL" id="SPMX01000065">
    <property type="protein sequence ID" value="NMQ07128.1"/>
    <property type="molecule type" value="Genomic_DNA"/>
</dbReference>
<dbReference type="RefSeq" id="WP_169071489.1">
    <property type="nucleotide sequence ID" value="NZ_SPMX01000065.1"/>
</dbReference>
<gene>
    <name evidence="2" type="ORF">E4Q08_18730</name>
</gene>
<proteinExistence type="predicted"/>
<organism evidence="2 3">
    <name type="scientific">Candidatus Accumulibacter contiguus</name>
    <dbReference type="NCBI Taxonomy" id="2954381"/>
    <lineage>
        <taxon>Bacteria</taxon>
        <taxon>Pseudomonadati</taxon>
        <taxon>Pseudomonadota</taxon>
        <taxon>Betaproteobacteria</taxon>
        <taxon>Candidatus Accumulibacter</taxon>
    </lineage>
</organism>